<feature type="signal peptide" evidence="1">
    <location>
        <begin position="1"/>
        <end position="25"/>
    </location>
</feature>
<gene>
    <name evidence="2" type="ORF">VNO78_08466</name>
</gene>
<evidence type="ECO:0008006" key="4">
    <source>
        <dbReference type="Google" id="ProtNLM"/>
    </source>
</evidence>
<protein>
    <recommendedName>
        <fullName evidence="4">Secreted protein</fullName>
    </recommendedName>
</protein>
<name>A0AAN9SWG7_PSOTE</name>
<proteinExistence type="predicted"/>
<evidence type="ECO:0000313" key="2">
    <source>
        <dbReference type="EMBL" id="KAK7406832.1"/>
    </source>
</evidence>
<feature type="chain" id="PRO_5042822501" description="Secreted protein" evidence="1">
    <location>
        <begin position="26"/>
        <end position="77"/>
    </location>
</feature>
<evidence type="ECO:0000313" key="3">
    <source>
        <dbReference type="Proteomes" id="UP001386955"/>
    </source>
</evidence>
<reference evidence="2 3" key="1">
    <citation type="submission" date="2024-01" db="EMBL/GenBank/DDBJ databases">
        <title>The genomes of 5 underutilized Papilionoideae crops provide insights into root nodulation and disease resistanc.</title>
        <authorList>
            <person name="Jiang F."/>
        </authorList>
    </citation>
    <scope>NUCLEOTIDE SEQUENCE [LARGE SCALE GENOMIC DNA]</scope>
    <source>
        <strain evidence="2">DUOXIRENSHENG_FW03</strain>
        <tissue evidence="2">Leaves</tissue>
    </source>
</reference>
<comment type="caution">
    <text evidence="2">The sequence shown here is derived from an EMBL/GenBank/DDBJ whole genome shotgun (WGS) entry which is preliminary data.</text>
</comment>
<organism evidence="2 3">
    <name type="scientific">Psophocarpus tetragonolobus</name>
    <name type="common">Winged bean</name>
    <name type="synonym">Dolichos tetragonolobus</name>
    <dbReference type="NCBI Taxonomy" id="3891"/>
    <lineage>
        <taxon>Eukaryota</taxon>
        <taxon>Viridiplantae</taxon>
        <taxon>Streptophyta</taxon>
        <taxon>Embryophyta</taxon>
        <taxon>Tracheophyta</taxon>
        <taxon>Spermatophyta</taxon>
        <taxon>Magnoliopsida</taxon>
        <taxon>eudicotyledons</taxon>
        <taxon>Gunneridae</taxon>
        <taxon>Pentapetalae</taxon>
        <taxon>rosids</taxon>
        <taxon>fabids</taxon>
        <taxon>Fabales</taxon>
        <taxon>Fabaceae</taxon>
        <taxon>Papilionoideae</taxon>
        <taxon>50 kb inversion clade</taxon>
        <taxon>NPAAA clade</taxon>
        <taxon>indigoferoid/millettioid clade</taxon>
        <taxon>Phaseoleae</taxon>
        <taxon>Psophocarpus</taxon>
    </lineage>
</organism>
<keyword evidence="3" id="KW-1185">Reference proteome</keyword>
<dbReference type="Proteomes" id="UP001386955">
    <property type="component" value="Unassembled WGS sequence"/>
</dbReference>
<sequence>MCGDGCWKLKSLLVLLSHEVCSLLASAVLEVRLVLSHATATCSYRNKLISCSHLVWRSRPQVGTCKGILMSKSMRER</sequence>
<dbReference type="EMBL" id="JAYMYS010000002">
    <property type="protein sequence ID" value="KAK7406832.1"/>
    <property type="molecule type" value="Genomic_DNA"/>
</dbReference>
<accession>A0AAN9SWG7</accession>
<evidence type="ECO:0000256" key="1">
    <source>
        <dbReference type="SAM" id="SignalP"/>
    </source>
</evidence>
<keyword evidence="1" id="KW-0732">Signal</keyword>
<dbReference type="AlphaFoldDB" id="A0AAN9SWG7"/>